<feature type="compositionally biased region" description="Acidic residues" evidence="1">
    <location>
        <begin position="180"/>
        <end position="190"/>
    </location>
</feature>
<accession>A0ABM4GFW8</accession>
<reference evidence="3" key="1">
    <citation type="submission" date="2025-08" db="UniProtKB">
        <authorList>
            <consortium name="RefSeq"/>
        </authorList>
    </citation>
    <scope>IDENTIFICATION</scope>
    <source>
        <strain evidence="3">14028-0561.14</strain>
        <tissue evidence="3">Whole fly</tissue>
    </source>
</reference>
<protein>
    <submittedName>
        <fullName evidence="3">Nascent polypeptide-associated complex subunit alpha, muscle-specific form-like</fullName>
    </submittedName>
</protein>
<dbReference type="GeneID" id="138928424"/>
<feature type="compositionally biased region" description="Low complexity" evidence="1">
    <location>
        <begin position="482"/>
        <end position="493"/>
    </location>
</feature>
<feature type="region of interest" description="Disordered" evidence="1">
    <location>
        <begin position="346"/>
        <end position="452"/>
    </location>
</feature>
<evidence type="ECO:0000256" key="1">
    <source>
        <dbReference type="SAM" id="MobiDB-lite"/>
    </source>
</evidence>
<gene>
    <name evidence="3" type="primary">LOC138928424</name>
</gene>
<dbReference type="Proteomes" id="UP001652661">
    <property type="component" value="Chromosome 3L"/>
</dbReference>
<feature type="region of interest" description="Disordered" evidence="1">
    <location>
        <begin position="482"/>
        <end position="506"/>
    </location>
</feature>
<dbReference type="RefSeq" id="XP_070141597.1">
    <property type="nucleotide sequence ID" value="XM_070285496.1"/>
</dbReference>
<evidence type="ECO:0000313" key="2">
    <source>
        <dbReference type="Proteomes" id="UP001652661"/>
    </source>
</evidence>
<keyword evidence="2" id="KW-1185">Reference proteome</keyword>
<sequence>MKDPIAWDRWLRTSAQYYRGVTTSSARPTASRTSSRRAAPRHVHESSDESPPASPPQRAAPAAPRPVHESSDESPPASPPQRAAPSTPPRPSGRSISPFYVDSTGRRIPCSEAPPARLDFLNPEYTGPYRGYQNPGAPGHSQWYPNPGTPGHYQGQQNPAASVPPAGERYSPCSPRPQDPETDTEGEEEEPRTPSPAASSRDEDFLLEDITDSDATPPYPGYHGERAGEADDDAQTISSDSELDVNAPSAAHYRWEGEDRCGYWRGSWIQLIHTRYTSIFIEAPFRPTPDPIVTFPPSPKRLCIMAPDEDWEMDVGNPPEVRPPLPALGEDAVLPVFLRDRADDNAPLANDEADDPNYQPTGKVMQWESESSDSETETGQRFRRKEVQPLPPPDVAAPSRQPSIHRRVMSTERITPPNAAETNRRASTHATIDDEVTPPATPRAGPGDRGIDLSPGTLDMLMEELEPAVEGLLQELIPDWDPTAPKTAPTTAAHEVPPPAPRFPRQVPAGDYYTTDDPMPKRVAIPAAWWRNTIDQRVPLAVWQEIECRSYAARTGEGLYQVTMKTSGEVHIRFGSAE</sequence>
<organism evidence="2 3">
    <name type="scientific">Drosophila kikkawai</name>
    <name type="common">Fruit fly</name>
    <dbReference type="NCBI Taxonomy" id="30033"/>
    <lineage>
        <taxon>Eukaryota</taxon>
        <taxon>Metazoa</taxon>
        <taxon>Ecdysozoa</taxon>
        <taxon>Arthropoda</taxon>
        <taxon>Hexapoda</taxon>
        <taxon>Insecta</taxon>
        <taxon>Pterygota</taxon>
        <taxon>Neoptera</taxon>
        <taxon>Endopterygota</taxon>
        <taxon>Diptera</taxon>
        <taxon>Brachycera</taxon>
        <taxon>Muscomorpha</taxon>
        <taxon>Ephydroidea</taxon>
        <taxon>Drosophilidae</taxon>
        <taxon>Drosophila</taxon>
        <taxon>Sophophora</taxon>
    </lineage>
</organism>
<feature type="region of interest" description="Disordered" evidence="1">
    <location>
        <begin position="12"/>
        <end position="239"/>
    </location>
</feature>
<name>A0ABM4GFW8_DROKI</name>
<evidence type="ECO:0000313" key="3">
    <source>
        <dbReference type="RefSeq" id="XP_070141597.1"/>
    </source>
</evidence>
<proteinExistence type="predicted"/>
<feature type="compositionally biased region" description="Low complexity" evidence="1">
    <location>
        <begin position="22"/>
        <end position="33"/>
    </location>
</feature>